<reference evidence="1 2" key="1">
    <citation type="submission" date="2016-03" db="EMBL/GenBank/DDBJ databases">
        <authorList>
            <person name="Ploux O."/>
        </authorList>
    </citation>
    <scope>NUCLEOTIDE SEQUENCE [LARGE SCALE GENOMIC DNA]</scope>
    <source>
        <strain evidence="1 2">R-45370</strain>
    </source>
</reference>
<proteinExistence type="predicted"/>
<evidence type="ECO:0000313" key="2">
    <source>
        <dbReference type="Proteomes" id="UP000078476"/>
    </source>
</evidence>
<organism evidence="1 2">
    <name type="scientific">Methylomonas lenta</name>
    <dbReference type="NCBI Taxonomy" id="980561"/>
    <lineage>
        <taxon>Bacteria</taxon>
        <taxon>Pseudomonadati</taxon>
        <taxon>Pseudomonadota</taxon>
        <taxon>Gammaproteobacteria</taxon>
        <taxon>Methylococcales</taxon>
        <taxon>Methylococcaceae</taxon>
        <taxon>Methylomonas</taxon>
    </lineage>
</organism>
<keyword evidence="2" id="KW-1185">Reference proteome</keyword>
<gene>
    <name evidence="1" type="ORF">A1359_08430</name>
</gene>
<dbReference type="AlphaFoldDB" id="A0A177NE98"/>
<dbReference type="Proteomes" id="UP000078476">
    <property type="component" value="Unassembled WGS sequence"/>
</dbReference>
<dbReference type="EMBL" id="LUUI01000096">
    <property type="protein sequence ID" value="OAI16388.1"/>
    <property type="molecule type" value="Genomic_DNA"/>
</dbReference>
<comment type="caution">
    <text evidence="1">The sequence shown here is derived from an EMBL/GenBank/DDBJ whole genome shotgun (WGS) entry which is preliminary data.</text>
</comment>
<accession>A0A177NE98</accession>
<sequence length="185" mass="20717">MYRNLTSIFAIILVFIYPIASIAESMPDDSLKVVIIRHGEKPNDGDNLSCQGQNRALQLPTVLYNKFGRPDQTYVPSLSLGLSTKHARMFQTVSPFAIQYNLTVNSQFDEKDYQNVATEVLNKTGTVLLVWEHSAIHHLAKKLGVKNSPDWNDDDFDSIWIITFAEGVASLSVDNEGLQPSEDCQ</sequence>
<evidence type="ECO:0000313" key="1">
    <source>
        <dbReference type="EMBL" id="OAI16388.1"/>
    </source>
</evidence>
<dbReference type="STRING" id="980561.A1359_08430"/>
<name>A0A177NE98_9GAMM</name>
<dbReference type="OrthoDB" id="7001291at2"/>
<protein>
    <submittedName>
        <fullName evidence="1">Histidine phosphatase family protein</fullName>
    </submittedName>
</protein>